<feature type="domain" description="C2" evidence="1">
    <location>
        <begin position="7"/>
        <end position="103"/>
    </location>
</feature>
<dbReference type="InterPro" id="IPR035892">
    <property type="entry name" value="C2_domain_sf"/>
</dbReference>
<name>A0AAN9J5G1_CLITE</name>
<dbReference type="PANTHER" id="PTHR32246:SF74">
    <property type="entry name" value="BON1-ASSOCIATED-LIKE PROTEIN"/>
    <property type="match status" value="1"/>
</dbReference>
<dbReference type="SMART" id="SM00239">
    <property type="entry name" value="C2"/>
    <property type="match status" value="1"/>
</dbReference>
<evidence type="ECO:0000313" key="3">
    <source>
        <dbReference type="Proteomes" id="UP001359559"/>
    </source>
</evidence>
<accession>A0AAN9J5G1</accession>
<evidence type="ECO:0000259" key="1">
    <source>
        <dbReference type="SMART" id="SM00239"/>
    </source>
</evidence>
<dbReference type="AlphaFoldDB" id="A0AAN9J5G1"/>
<comment type="caution">
    <text evidence="2">The sequence shown here is derived from an EMBL/GenBank/DDBJ whole genome shotgun (WGS) entry which is preliminary data.</text>
</comment>
<dbReference type="SUPFAM" id="SSF49562">
    <property type="entry name" value="C2 domain (Calcium/lipid-binding domain, CaLB)"/>
    <property type="match status" value="1"/>
</dbReference>
<sequence>MGVKSRTLEIIVISGENIHVTEDAYVVVRGEALKCCSTKMVKDSGNEYSTFLLWNQKFLLDMPMHARSITFEVQSNKFKGVRPIGIARIALSDFLGGSLPLNSLRVLSYRLRDWEGRKNGIIHFAVRVVAPQEYSTPTVEPMTIMIHKKDSNDTTTGIFPGEKNCNEGIKCF</sequence>
<protein>
    <recommendedName>
        <fullName evidence="1">C2 domain-containing protein</fullName>
    </recommendedName>
</protein>
<reference evidence="2 3" key="1">
    <citation type="submission" date="2024-01" db="EMBL/GenBank/DDBJ databases">
        <title>The genomes of 5 underutilized Papilionoideae crops provide insights into root nodulation and disease resistance.</title>
        <authorList>
            <person name="Yuan L."/>
        </authorList>
    </citation>
    <scope>NUCLEOTIDE SEQUENCE [LARGE SCALE GENOMIC DNA]</scope>
    <source>
        <strain evidence="2">LY-2023</strain>
        <tissue evidence="2">Leaf</tissue>
    </source>
</reference>
<dbReference type="PANTHER" id="PTHR32246">
    <property type="entry name" value="INGRESSION PROTEIN FIC1"/>
    <property type="match status" value="1"/>
</dbReference>
<dbReference type="Gene3D" id="2.60.40.150">
    <property type="entry name" value="C2 domain"/>
    <property type="match status" value="1"/>
</dbReference>
<dbReference type="Proteomes" id="UP001359559">
    <property type="component" value="Unassembled WGS sequence"/>
</dbReference>
<gene>
    <name evidence="2" type="ORF">RJT34_15453</name>
</gene>
<organism evidence="2 3">
    <name type="scientific">Clitoria ternatea</name>
    <name type="common">Butterfly pea</name>
    <dbReference type="NCBI Taxonomy" id="43366"/>
    <lineage>
        <taxon>Eukaryota</taxon>
        <taxon>Viridiplantae</taxon>
        <taxon>Streptophyta</taxon>
        <taxon>Embryophyta</taxon>
        <taxon>Tracheophyta</taxon>
        <taxon>Spermatophyta</taxon>
        <taxon>Magnoliopsida</taxon>
        <taxon>eudicotyledons</taxon>
        <taxon>Gunneridae</taxon>
        <taxon>Pentapetalae</taxon>
        <taxon>rosids</taxon>
        <taxon>fabids</taxon>
        <taxon>Fabales</taxon>
        <taxon>Fabaceae</taxon>
        <taxon>Papilionoideae</taxon>
        <taxon>50 kb inversion clade</taxon>
        <taxon>NPAAA clade</taxon>
        <taxon>indigoferoid/millettioid clade</taxon>
        <taxon>Phaseoleae</taxon>
        <taxon>Clitoria</taxon>
    </lineage>
</organism>
<proteinExistence type="predicted"/>
<dbReference type="InterPro" id="IPR000008">
    <property type="entry name" value="C2_dom"/>
</dbReference>
<dbReference type="EMBL" id="JAYKXN010000004">
    <property type="protein sequence ID" value="KAK7292602.1"/>
    <property type="molecule type" value="Genomic_DNA"/>
</dbReference>
<evidence type="ECO:0000313" key="2">
    <source>
        <dbReference type="EMBL" id="KAK7292602.1"/>
    </source>
</evidence>
<keyword evidence="3" id="KW-1185">Reference proteome</keyword>